<evidence type="ECO:0000256" key="4">
    <source>
        <dbReference type="ARBA" id="ARBA00022842"/>
    </source>
</evidence>
<dbReference type="GO" id="GO:0016787">
    <property type="term" value="F:hydrolase activity"/>
    <property type="evidence" value="ECO:0007669"/>
    <property type="project" value="UniProtKB-KW"/>
</dbReference>
<evidence type="ECO:0000256" key="1">
    <source>
        <dbReference type="ARBA" id="ARBA00022722"/>
    </source>
</evidence>
<keyword evidence="1" id="KW-0540">Nuclease</keyword>
<dbReference type="KEGG" id="pcat:Pcatena_03790"/>
<keyword evidence="3" id="KW-0378">Hydrolase</keyword>
<dbReference type="SUPFAM" id="SSF88723">
    <property type="entry name" value="PIN domain-like"/>
    <property type="match status" value="1"/>
</dbReference>
<organism evidence="6 7">
    <name type="scientific">Parolsenella catena</name>
    <dbReference type="NCBI Taxonomy" id="2003188"/>
    <lineage>
        <taxon>Bacteria</taxon>
        <taxon>Bacillati</taxon>
        <taxon>Actinomycetota</taxon>
        <taxon>Coriobacteriia</taxon>
        <taxon>Coriobacteriales</taxon>
        <taxon>Atopobiaceae</taxon>
        <taxon>Parolsenella</taxon>
    </lineage>
</organism>
<dbReference type="GO" id="GO:0046872">
    <property type="term" value="F:metal ion binding"/>
    <property type="evidence" value="ECO:0007669"/>
    <property type="project" value="UniProtKB-KW"/>
</dbReference>
<dbReference type="InterPro" id="IPR002716">
    <property type="entry name" value="PIN_dom"/>
</dbReference>
<dbReference type="AlphaFoldDB" id="A0A3G9K554"/>
<keyword evidence="7" id="KW-1185">Reference proteome</keyword>
<evidence type="ECO:0000313" key="7">
    <source>
        <dbReference type="Proteomes" id="UP000273154"/>
    </source>
</evidence>
<accession>A0A3G9K554</accession>
<dbReference type="InterPro" id="IPR029060">
    <property type="entry name" value="PIN-like_dom_sf"/>
</dbReference>
<dbReference type="RefSeq" id="WP_198433406.1">
    <property type="nucleotide sequence ID" value="NZ_AP019367.1"/>
</dbReference>
<dbReference type="GeneID" id="88848522"/>
<name>A0A3G9K554_9ACTN</name>
<evidence type="ECO:0000256" key="2">
    <source>
        <dbReference type="ARBA" id="ARBA00022723"/>
    </source>
</evidence>
<gene>
    <name evidence="6" type="ORF">Pcatena_03790</name>
</gene>
<keyword evidence="4" id="KW-0460">Magnesium</keyword>
<dbReference type="EMBL" id="AP019367">
    <property type="protein sequence ID" value="BBH49792.1"/>
    <property type="molecule type" value="Genomic_DNA"/>
</dbReference>
<dbReference type="Proteomes" id="UP000273154">
    <property type="component" value="Chromosome"/>
</dbReference>
<keyword evidence="2" id="KW-0479">Metal-binding</keyword>
<proteinExistence type="predicted"/>
<dbReference type="GO" id="GO:0004518">
    <property type="term" value="F:nuclease activity"/>
    <property type="evidence" value="ECO:0007669"/>
    <property type="project" value="UniProtKB-KW"/>
</dbReference>
<evidence type="ECO:0000259" key="5">
    <source>
        <dbReference type="Pfam" id="PF13470"/>
    </source>
</evidence>
<reference evidence="7" key="1">
    <citation type="submission" date="2018-11" db="EMBL/GenBank/DDBJ databases">
        <title>Comparative genomics of Parolsenella catena and Libanicoccus massiliensis: Reclassification of Libanicoccus massiliensis as Parolsenella massiliensis comb. nov.</title>
        <authorList>
            <person name="Sakamoto M."/>
            <person name="Ikeyama N."/>
            <person name="Murakami T."/>
            <person name="Mori H."/>
            <person name="Yuki M."/>
            <person name="Ohkuma M."/>
        </authorList>
    </citation>
    <scope>NUCLEOTIDE SEQUENCE [LARGE SCALE GENOMIC DNA]</scope>
    <source>
        <strain evidence="7">JCM 31932</strain>
    </source>
</reference>
<evidence type="ECO:0000313" key="6">
    <source>
        <dbReference type="EMBL" id="BBH49792.1"/>
    </source>
</evidence>
<feature type="domain" description="PIN" evidence="5">
    <location>
        <begin position="2"/>
        <end position="126"/>
    </location>
</feature>
<evidence type="ECO:0000256" key="3">
    <source>
        <dbReference type="ARBA" id="ARBA00022801"/>
    </source>
</evidence>
<sequence>MLVDTNVWLDYFMGEGPQLDEICGLVAAAHHSKLTLLYAPTSAKDLFYLIPRRLRRTEGREGISYRPAAWACLRRLMEIATAAPLSFPECELARMLGKTFSDFEDNLILAAAETAKADYVVTQDRAFLASAPEVCVTPARAMELLGVSFGDE</sequence>
<protein>
    <recommendedName>
        <fullName evidence="5">PIN domain-containing protein</fullName>
    </recommendedName>
</protein>
<dbReference type="Pfam" id="PF13470">
    <property type="entry name" value="PIN_3"/>
    <property type="match status" value="1"/>
</dbReference>